<dbReference type="GO" id="GO:0005634">
    <property type="term" value="C:nucleus"/>
    <property type="evidence" value="ECO:0007669"/>
    <property type="project" value="UniProtKB-SubCell"/>
</dbReference>
<dbReference type="SUPFAM" id="SSF51197">
    <property type="entry name" value="Clavaminate synthase-like"/>
    <property type="match status" value="1"/>
</dbReference>
<proteinExistence type="inferred from homology"/>
<name>A0A9R1UUR2_LACSA</name>
<gene>
    <name evidence="7" type="ORF">LSAT_V11C800436170</name>
</gene>
<dbReference type="Proteomes" id="UP000235145">
    <property type="component" value="Unassembled WGS sequence"/>
</dbReference>
<sequence length="119" mass="13287">MHDAMQPKWTMPGIEAWSFVQKLGDVVLIPAGCAYQVRNLKGSSGLDVVGTNCHVTNLPKATCMVSFLLLSLSLSCFGLCFYIVLKVESIIHLFQEIKESVQSDSRHLSQEYHKIIECI</sequence>
<comment type="subcellular location">
    <subcellularLocation>
        <location evidence="1">Nucleus</location>
    </subcellularLocation>
</comment>
<reference evidence="7 8" key="1">
    <citation type="journal article" date="2017" name="Nat. Commun.">
        <title>Genome assembly with in vitro proximity ligation data and whole-genome triplication in lettuce.</title>
        <authorList>
            <person name="Reyes-Chin-Wo S."/>
            <person name="Wang Z."/>
            <person name="Yang X."/>
            <person name="Kozik A."/>
            <person name="Arikit S."/>
            <person name="Song C."/>
            <person name="Xia L."/>
            <person name="Froenicke L."/>
            <person name="Lavelle D.O."/>
            <person name="Truco M.J."/>
            <person name="Xia R."/>
            <person name="Zhu S."/>
            <person name="Xu C."/>
            <person name="Xu H."/>
            <person name="Xu X."/>
            <person name="Cox K."/>
            <person name="Korf I."/>
            <person name="Meyers B.C."/>
            <person name="Michelmore R.W."/>
        </authorList>
    </citation>
    <scope>NUCLEOTIDE SEQUENCE [LARGE SCALE GENOMIC DNA]</scope>
    <source>
        <strain evidence="8">cv. Salinas</strain>
        <tissue evidence="7">Seedlings</tissue>
    </source>
</reference>
<comment type="similarity">
    <text evidence="2">Belongs to the JARID1 histone demethylase family.</text>
</comment>
<dbReference type="Pfam" id="PF02373">
    <property type="entry name" value="JmjC"/>
    <property type="match status" value="1"/>
</dbReference>
<keyword evidence="5" id="KW-0812">Transmembrane</keyword>
<feature type="domain" description="JmjC" evidence="6">
    <location>
        <begin position="1"/>
        <end position="72"/>
    </location>
</feature>
<dbReference type="PANTHER" id="PTHR12549">
    <property type="entry name" value="JMJC DOMAIN-CONTAINING HISTONE DEMETHYLATION PROTEIN"/>
    <property type="match status" value="1"/>
</dbReference>
<keyword evidence="8" id="KW-1185">Reference proteome</keyword>
<keyword evidence="5" id="KW-0472">Membrane</keyword>
<feature type="transmembrane region" description="Helical" evidence="5">
    <location>
        <begin position="64"/>
        <end position="85"/>
    </location>
</feature>
<dbReference type="Gene3D" id="2.60.120.650">
    <property type="entry name" value="Cupin"/>
    <property type="match status" value="1"/>
</dbReference>
<evidence type="ECO:0000256" key="5">
    <source>
        <dbReference type="SAM" id="Phobius"/>
    </source>
</evidence>
<dbReference type="GO" id="GO:0032454">
    <property type="term" value="F:histone H3K9 demethylase activity"/>
    <property type="evidence" value="ECO:0007669"/>
    <property type="project" value="InterPro"/>
</dbReference>
<dbReference type="PROSITE" id="PS51184">
    <property type="entry name" value="JMJC"/>
    <property type="match status" value="1"/>
</dbReference>
<dbReference type="InterPro" id="IPR045109">
    <property type="entry name" value="LSDs-like"/>
</dbReference>
<evidence type="ECO:0000313" key="8">
    <source>
        <dbReference type="Proteomes" id="UP000235145"/>
    </source>
</evidence>
<evidence type="ECO:0000256" key="3">
    <source>
        <dbReference type="ARBA" id="ARBA00022723"/>
    </source>
</evidence>
<dbReference type="InterPro" id="IPR003347">
    <property type="entry name" value="JmjC_dom"/>
</dbReference>
<keyword evidence="4" id="KW-0539">Nucleus</keyword>
<dbReference type="AlphaFoldDB" id="A0A9R1UUR2"/>
<comment type="caution">
    <text evidence="7">The sequence shown here is derived from an EMBL/GenBank/DDBJ whole genome shotgun (WGS) entry which is preliminary data.</text>
</comment>
<evidence type="ECO:0000256" key="2">
    <source>
        <dbReference type="ARBA" id="ARBA00006801"/>
    </source>
</evidence>
<dbReference type="EMBL" id="NBSK02000008">
    <property type="protein sequence ID" value="KAJ0193422.1"/>
    <property type="molecule type" value="Genomic_DNA"/>
</dbReference>
<dbReference type="GO" id="GO:0046872">
    <property type="term" value="F:metal ion binding"/>
    <property type="evidence" value="ECO:0007669"/>
    <property type="project" value="UniProtKB-KW"/>
</dbReference>
<evidence type="ECO:0000313" key="7">
    <source>
        <dbReference type="EMBL" id="KAJ0193422.1"/>
    </source>
</evidence>
<protein>
    <recommendedName>
        <fullName evidence="6">JmjC domain-containing protein</fullName>
    </recommendedName>
</protein>
<evidence type="ECO:0000256" key="4">
    <source>
        <dbReference type="ARBA" id="ARBA00023242"/>
    </source>
</evidence>
<evidence type="ECO:0000259" key="6">
    <source>
        <dbReference type="PROSITE" id="PS51184"/>
    </source>
</evidence>
<dbReference type="PANTHER" id="PTHR12549:SF11">
    <property type="entry name" value="LYSINE-SPECIFIC DEMETHYLASE JMJ25"/>
    <property type="match status" value="1"/>
</dbReference>
<keyword evidence="5" id="KW-1133">Transmembrane helix</keyword>
<accession>A0A9R1UUR2</accession>
<organism evidence="7 8">
    <name type="scientific">Lactuca sativa</name>
    <name type="common">Garden lettuce</name>
    <dbReference type="NCBI Taxonomy" id="4236"/>
    <lineage>
        <taxon>Eukaryota</taxon>
        <taxon>Viridiplantae</taxon>
        <taxon>Streptophyta</taxon>
        <taxon>Embryophyta</taxon>
        <taxon>Tracheophyta</taxon>
        <taxon>Spermatophyta</taxon>
        <taxon>Magnoliopsida</taxon>
        <taxon>eudicotyledons</taxon>
        <taxon>Gunneridae</taxon>
        <taxon>Pentapetalae</taxon>
        <taxon>asterids</taxon>
        <taxon>campanulids</taxon>
        <taxon>Asterales</taxon>
        <taxon>Asteraceae</taxon>
        <taxon>Cichorioideae</taxon>
        <taxon>Cichorieae</taxon>
        <taxon>Lactucinae</taxon>
        <taxon>Lactuca</taxon>
    </lineage>
</organism>
<keyword evidence="3" id="KW-0479">Metal-binding</keyword>
<evidence type="ECO:0000256" key="1">
    <source>
        <dbReference type="ARBA" id="ARBA00004123"/>
    </source>
</evidence>